<gene>
    <name evidence="14" type="ORF">KM92DES2_10907</name>
</gene>
<dbReference type="GO" id="GO:0007165">
    <property type="term" value="P:signal transduction"/>
    <property type="evidence" value="ECO:0007669"/>
    <property type="project" value="UniProtKB-KW"/>
</dbReference>
<protein>
    <recommendedName>
        <fullName evidence="15">Methyl-accepting chemotaxis sensory transducer</fullName>
    </recommendedName>
</protein>
<keyword evidence="6 11" id="KW-0472">Membrane</keyword>
<dbReference type="SMART" id="SM00283">
    <property type="entry name" value="MA"/>
    <property type="match status" value="1"/>
</dbReference>
<comment type="similarity">
    <text evidence="8">Belongs to the methyl-accepting chemotaxis (MCP) protein family.</text>
</comment>
<evidence type="ECO:0000313" key="14">
    <source>
        <dbReference type="EMBL" id="SBV97297.1"/>
    </source>
</evidence>
<evidence type="ECO:0000256" key="5">
    <source>
        <dbReference type="ARBA" id="ARBA00022989"/>
    </source>
</evidence>
<dbReference type="Gene3D" id="1.10.287.950">
    <property type="entry name" value="Methyl-accepting chemotaxis protein"/>
    <property type="match status" value="1"/>
</dbReference>
<feature type="region of interest" description="Disordered" evidence="10">
    <location>
        <begin position="377"/>
        <end position="410"/>
    </location>
</feature>
<evidence type="ECO:0000256" key="3">
    <source>
        <dbReference type="ARBA" id="ARBA00022500"/>
    </source>
</evidence>
<evidence type="ECO:0000259" key="13">
    <source>
        <dbReference type="PROSITE" id="PS50885"/>
    </source>
</evidence>
<sequence>MKLGLLAKMGISILTPAIVGLMLVAGVCYKMSEEILREQIATDMNALLECQSIGLDAVFSGIEQGLQTMTENQRIKDQVEAYSRNKSDAFEGALFTRADQALDSFVTNNDMVSSAAIIAMDGTVLGYRVDKQQGKNKFVGANFSDREYFAKSKNGQPSVVGMVDATTGEVYTVLAMPLKLDGKNMAVLAAAIDNKILGKNTTDKIKIGQKGMVYAYDLQGRMVLNPDGAVLGRNDSKVSHVAALLQQKEGRTRFDNGKGEKGLYYKPLPHEGWILCVEFDRGEIFKPISDLLTNASLLTLACALIVGTMIFFSARGIVRMVGGISGVAEAVAGGRLETNDKERALFDAAEKRGDEFSTLAAGMRRMVQSIRHLLSESEHKTQAAQHATEEAEKATARAEEAARQAESAKREGMLTAAGQLEEVVSVISAASTELSAQIEQSDKSAVESAQRLAEAATAMNEMNATVQEVARNASAASAVSAETRANAESGANIVENALQSIGQVHKVSLALKGDMTTLNQHAQAITQIMNVISDIADQTNLLALNAAIEAARAGEAGRGFAVVADEVRKLAEKTMASTNDVGNAISAIQGSAGQSVAAMDKALAEVEKAAELAKQSGEALQGIVTKVEESADQVSAIATASEQQSATSDEINQSIVSVNEMSSQTAQAMGEASRAVSELARQAERMSELISEMKRG</sequence>
<reference evidence="14" key="1">
    <citation type="submission" date="2016-04" db="EMBL/GenBank/DDBJ databases">
        <authorList>
            <person name="Evans L.H."/>
            <person name="Alamgir A."/>
            <person name="Owens N."/>
            <person name="Weber N.D."/>
            <person name="Virtaneva K."/>
            <person name="Barbian K."/>
            <person name="Babar A."/>
            <person name="Rosenke K."/>
        </authorList>
    </citation>
    <scope>NUCLEOTIDE SEQUENCE</scope>
    <source>
        <strain evidence="14">92-2</strain>
    </source>
</reference>
<dbReference type="CDD" id="cd12912">
    <property type="entry name" value="PDC2_MCP_like"/>
    <property type="match status" value="1"/>
</dbReference>
<dbReference type="PROSITE" id="PS50885">
    <property type="entry name" value="HAMP"/>
    <property type="match status" value="1"/>
</dbReference>
<keyword evidence="7 9" id="KW-0807">Transducer</keyword>
<comment type="subcellular location">
    <subcellularLocation>
        <location evidence="1">Cell membrane</location>
        <topology evidence="1">Multi-pass membrane protein</topology>
    </subcellularLocation>
</comment>
<dbReference type="PROSITE" id="PS50111">
    <property type="entry name" value="CHEMOTAXIS_TRANSDUC_2"/>
    <property type="match status" value="1"/>
</dbReference>
<evidence type="ECO:0000256" key="2">
    <source>
        <dbReference type="ARBA" id="ARBA00022475"/>
    </source>
</evidence>
<dbReference type="FunFam" id="1.10.287.950:FF:000001">
    <property type="entry name" value="Methyl-accepting chemotaxis sensory transducer"/>
    <property type="match status" value="1"/>
</dbReference>
<dbReference type="GO" id="GO:0005886">
    <property type="term" value="C:plasma membrane"/>
    <property type="evidence" value="ECO:0007669"/>
    <property type="project" value="UniProtKB-SubCell"/>
</dbReference>
<dbReference type="Pfam" id="PF00015">
    <property type="entry name" value="MCPsignal"/>
    <property type="match status" value="1"/>
</dbReference>
<evidence type="ECO:0000256" key="11">
    <source>
        <dbReference type="SAM" id="Phobius"/>
    </source>
</evidence>
<feature type="domain" description="Methyl-accepting transducer" evidence="12">
    <location>
        <begin position="423"/>
        <end position="659"/>
    </location>
</feature>
<dbReference type="CDD" id="cd11386">
    <property type="entry name" value="MCP_signal"/>
    <property type="match status" value="1"/>
</dbReference>
<dbReference type="PANTHER" id="PTHR32089:SF112">
    <property type="entry name" value="LYSOZYME-LIKE PROTEIN-RELATED"/>
    <property type="match status" value="1"/>
</dbReference>
<feature type="transmembrane region" description="Helical" evidence="11">
    <location>
        <begin position="291"/>
        <end position="312"/>
    </location>
</feature>
<evidence type="ECO:0000256" key="10">
    <source>
        <dbReference type="SAM" id="MobiDB-lite"/>
    </source>
</evidence>
<dbReference type="InterPro" id="IPR004089">
    <property type="entry name" value="MCPsignal_dom"/>
</dbReference>
<evidence type="ECO:0000259" key="12">
    <source>
        <dbReference type="PROSITE" id="PS50111"/>
    </source>
</evidence>
<evidence type="ECO:0000256" key="9">
    <source>
        <dbReference type="PROSITE-ProRule" id="PRU00284"/>
    </source>
</evidence>
<feature type="transmembrane region" description="Helical" evidence="11">
    <location>
        <begin position="6"/>
        <end position="29"/>
    </location>
</feature>
<evidence type="ECO:0000256" key="7">
    <source>
        <dbReference type="ARBA" id="ARBA00023224"/>
    </source>
</evidence>
<dbReference type="Pfam" id="PF02743">
    <property type="entry name" value="dCache_1"/>
    <property type="match status" value="1"/>
</dbReference>
<proteinExistence type="inferred from homology"/>
<evidence type="ECO:0000256" key="4">
    <source>
        <dbReference type="ARBA" id="ARBA00022692"/>
    </source>
</evidence>
<dbReference type="PANTHER" id="PTHR32089">
    <property type="entry name" value="METHYL-ACCEPTING CHEMOTAXIS PROTEIN MCPB"/>
    <property type="match status" value="1"/>
</dbReference>
<evidence type="ECO:0000256" key="6">
    <source>
        <dbReference type="ARBA" id="ARBA00023136"/>
    </source>
</evidence>
<keyword evidence="5 11" id="KW-1133">Transmembrane helix</keyword>
<dbReference type="Gene3D" id="6.10.340.10">
    <property type="match status" value="1"/>
</dbReference>
<feature type="domain" description="HAMP" evidence="13">
    <location>
        <begin position="315"/>
        <end position="375"/>
    </location>
</feature>
<keyword evidence="4 11" id="KW-0812">Transmembrane</keyword>
<dbReference type="EMBL" id="FLUP01000001">
    <property type="protein sequence ID" value="SBV97297.1"/>
    <property type="molecule type" value="Genomic_DNA"/>
</dbReference>
<feature type="compositionally biased region" description="Basic and acidic residues" evidence="10">
    <location>
        <begin position="681"/>
        <end position="696"/>
    </location>
</feature>
<accession>A0A212JCX4</accession>
<keyword evidence="2" id="KW-1003">Cell membrane</keyword>
<dbReference type="InterPro" id="IPR003660">
    <property type="entry name" value="HAMP_dom"/>
</dbReference>
<dbReference type="InterPro" id="IPR033479">
    <property type="entry name" value="dCache_1"/>
</dbReference>
<dbReference type="AlphaFoldDB" id="A0A212JCX4"/>
<name>A0A212JCX4_9BACT</name>
<dbReference type="RefSeq" id="WP_227119365.1">
    <property type="nucleotide sequence ID" value="NZ_LT598928.1"/>
</dbReference>
<organism evidence="14">
    <name type="scientific">uncultured Desulfovibrio sp</name>
    <dbReference type="NCBI Taxonomy" id="167968"/>
    <lineage>
        <taxon>Bacteria</taxon>
        <taxon>Pseudomonadati</taxon>
        <taxon>Thermodesulfobacteriota</taxon>
        <taxon>Desulfovibrionia</taxon>
        <taxon>Desulfovibrionales</taxon>
        <taxon>Desulfovibrionaceae</taxon>
        <taxon>Desulfovibrio</taxon>
        <taxon>environmental samples</taxon>
    </lineage>
</organism>
<evidence type="ECO:0000256" key="8">
    <source>
        <dbReference type="ARBA" id="ARBA00029447"/>
    </source>
</evidence>
<dbReference type="SUPFAM" id="SSF58104">
    <property type="entry name" value="Methyl-accepting chemotaxis protein (MCP) signaling domain"/>
    <property type="match status" value="1"/>
</dbReference>
<evidence type="ECO:0008006" key="15">
    <source>
        <dbReference type="Google" id="ProtNLM"/>
    </source>
</evidence>
<feature type="region of interest" description="Disordered" evidence="10">
    <location>
        <begin position="659"/>
        <end position="696"/>
    </location>
</feature>
<dbReference type="GO" id="GO:0006935">
    <property type="term" value="P:chemotaxis"/>
    <property type="evidence" value="ECO:0007669"/>
    <property type="project" value="UniProtKB-KW"/>
</dbReference>
<keyword evidence="3" id="KW-0145">Chemotaxis</keyword>
<dbReference type="Gene3D" id="3.30.450.20">
    <property type="entry name" value="PAS domain"/>
    <property type="match status" value="1"/>
</dbReference>
<evidence type="ECO:0000256" key="1">
    <source>
        <dbReference type="ARBA" id="ARBA00004651"/>
    </source>
</evidence>